<protein>
    <submittedName>
        <fullName evidence="1">Uncharacterized protein</fullName>
    </submittedName>
</protein>
<dbReference type="GeneID" id="14915615"/>
<evidence type="ECO:0000313" key="1">
    <source>
        <dbReference type="EMBL" id="ELR15331.1"/>
    </source>
</evidence>
<sequence length="92" mass="10092">MLSLIPGLIVTGVMEDDYYLLAGFLSYSSGCAVMAQVLQVIDSAAVTLILCFAEKPEILEAKYPLLYARFRSLCDPPPPPDHPDNTHQPLEP</sequence>
<dbReference type="OrthoDB" id="44736at2759"/>
<dbReference type="AlphaFoldDB" id="L8GT68"/>
<dbReference type="Proteomes" id="UP000011083">
    <property type="component" value="Unassembled WGS sequence"/>
</dbReference>
<dbReference type="VEuPathDB" id="AmoebaDB:ACA1_221320"/>
<gene>
    <name evidence="1" type="ORF">ACA1_221320</name>
</gene>
<accession>L8GT68</accession>
<evidence type="ECO:0000313" key="2">
    <source>
        <dbReference type="Proteomes" id="UP000011083"/>
    </source>
</evidence>
<dbReference type="EMBL" id="KB008036">
    <property type="protein sequence ID" value="ELR15331.1"/>
    <property type="molecule type" value="Genomic_DNA"/>
</dbReference>
<name>L8GT68_ACACF</name>
<dbReference type="RefSeq" id="XP_004337344.1">
    <property type="nucleotide sequence ID" value="XM_004337296.1"/>
</dbReference>
<organism evidence="1 2">
    <name type="scientific">Acanthamoeba castellanii (strain ATCC 30010 / Neff)</name>
    <dbReference type="NCBI Taxonomy" id="1257118"/>
    <lineage>
        <taxon>Eukaryota</taxon>
        <taxon>Amoebozoa</taxon>
        <taxon>Discosea</taxon>
        <taxon>Longamoebia</taxon>
        <taxon>Centramoebida</taxon>
        <taxon>Acanthamoebidae</taxon>
        <taxon>Acanthamoeba</taxon>
    </lineage>
</organism>
<proteinExistence type="predicted"/>
<reference evidence="1 2" key="1">
    <citation type="journal article" date="2013" name="Genome Biol.">
        <title>Genome of Acanthamoeba castellanii highlights extensive lateral gene transfer and early evolution of tyrosine kinase signaling.</title>
        <authorList>
            <person name="Clarke M."/>
            <person name="Lohan A.J."/>
            <person name="Liu B."/>
            <person name="Lagkouvardos I."/>
            <person name="Roy S."/>
            <person name="Zafar N."/>
            <person name="Bertelli C."/>
            <person name="Schilde C."/>
            <person name="Kianianmomeni A."/>
            <person name="Burglin T.R."/>
            <person name="Frech C."/>
            <person name="Turcotte B."/>
            <person name="Kopec K.O."/>
            <person name="Synnott J.M."/>
            <person name="Choo C."/>
            <person name="Paponov I."/>
            <person name="Finkler A."/>
            <person name="Soon Heng Tan C."/>
            <person name="Hutchins A.P."/>
            <person name="Weinmeier T."/>
            <person name="Rattei T."/>
            <person name="Chu J.S."/>
            <person name="Gimenez G."/>
            <person name="Irimia M."/>
            <person name="Rigden D.J."/>
            <person name="Fitzpatrick D.A."/>
            <person name="Lorenzo-Morales J."/>
            <person name="Bateman A."/>
            <person name="Chiu C.H."/>
            <person name="Tang P."/>
            <person name="Hegemann P."/>
            <person name="Fromm H."/>
            <person name="Raoult D."/>
            <person name="Greub G."/>
            <person name="Miranda-Saavedra D."/>
            <person name="Chen N."/>
            <person name="Nash P."/>
            <person name="Ginger M.L."/>
            <person name="Horn M."/>
            <person name="Schaap P."/>
            <person name="Caler L."/>
            <person name="Loftus B."/>
        </authorList>
    </citation>
    <scope>NUCLEOTIDE SEQUENCE [LARGE SCALE GENOMIC DNA]</scope>
    <source>
        <strain evidence="1 2">Neff</strain>
    </source>
</reference>
<keyword evidence="2" id="KW-1185">Reference proteome</keyword>
<dbReference type="KEGG" id="acan:ACA1_221320"/>